<evidence type="ECO:0000256" key="2">
    <source>
        <dbReference type="SAM" id="SignalP"/>
    </source>
</evidence>
<proteinExistence type="predicted"/>
<dbReference type="NCBIfam" id="TIGR02917">
    <property type="entry name" value="PEP_TPR_lipo"/>
    <property type="match status" value="1"/>
</dbReference>
<dbReference type="EMBL" id="BNCK01000007">
    <property type="protein sequence ID" value="GHF99863.1"/>
    <property type="molecule type" value="Genomic_DNA"/>
</dbReference>
<sequence>MKQLSVLVFSLILVSKACFAEATLSHYEKALALFNEQKFADAEIVVKNSIQENPNYLPARLLLGKTLLQQGKIDAAEKELTLSLNLRADSDIVVLPLIDTKLLLNKPQEALSLFEQYQHLSRDAQYYLLQGNTYKALDQLASAEESYQSALAINSKDIKTLTALSDLFYQQRDVKKARQYVDQALLVSPLYTPALLLRAELFKETKKFQDAANQYQSILASEPNNKQALFGQASVLLAQNQLDDALLLSTKLRQLAPNDPYAKLLHSSLLTLQGDSTQGKQILADIQQQILGLSDQQRSEENVLLLSSSVDFLNGNFQQARIQLQRYLQNYGEHLIVRRHLATIALRENDVKQAEFHINKALDINEDDVEVQLLASAIFKQTLSPHDYLSFVTNTYQEHKENQLVKEQYIAALIEAGEYQQAQALLSQQSDSLATKTLLGFVLLQQADYQQATIISQDLLNRYPNKVEVLQLAGELSLKIGQREDAIALFKQAIVLDEKFRPALLALAGISLNEQKLKQAESYYQHILNFYPEDADVLQLYTDLAITQQQHQLAIKLLMSLPESIRDNKQTTGALLSLYLTTNQLDLAQGAAEQLKKIDPFNQEYLLARSQLEKQQGDINKAKKTLKVLFGLVYDEIIKLEHVASLQLDLGDDEAAAKTIERASDLSGHANDYLNARLALIREDYAAVDQAVSEALQGDDKNQAWLELQIYSLMAQQQQAAALPLLESLYSDSASRKYLQLLAQLYAALNKKDELQQLLSIWLTNNPQDTWATAQLSSLFEKSGNITAAIKILESYPQVNSQPLFLNNLAALYQSTDLKKASRYAYKAHQLLPNFAPINDTLGWTLVLQNKPEQGLSYLREAISRDSTKATYHYHLAITLEKLGRLDEAKQTALNAQRLNAEHHLLSAIQHLLTVK</sequence>
<dbReference type="Proteomes" id="UP000623842">
    <property type="component" value="Unassembled WGS sequence"/>
</dbReference>
<feature type="repeat" description="TPR" evidence="1">
    <location>
        <begin position="192"/>
        <end position="225"/>
    </location>
</feature>
<dbReference type="SUPFAM" id="SSF48452">
    <property type="entry name" value="TPR-like"/>
    <property type="match status" value="5"/>
</dbReference>
<feature type="repeat" description="TPR" evidence="1">
    <location>
        <begin position="467"/>
        <end position="500"/>
    </location>
</feature>
<dbReference type="PROSITE" id="PS50005">
    <property type="entry name" value="TPR"/>
    <property type="match status" value="3"/>
</dbReference>
<dbReference type="GO" id="GO:0051301">
    <property type="term" value="P:cell division"/>
    <property type="evidence" value="ECO:0007669"/>
    <property type="project" value="TreeGrafter"/>
</dbReference>
<dbReference type="PANTHER" id="PTHR12558">
    <property type="entry name" value="CELL DIVISION CYCLE 16,23,27"/>
    <property type="match status" value="1"/>
</dbReference>
<dbReference type="AlphaFoldDB" id="A0A919ENJ7"/>
<dbReference type="InterPro" id="IPR011990">
    <property type="entry name" value="TPR-like_helical_dom_sf"/>
</dbReference>
<comment type="caution">
    <text evidence="3">The sequence shown here is derived from an EMBL/GenBank/DDBJ whole genome shotgun (WGS) entry which is preliminary data.</text>
</comment>
<evidence type="ECO:0008006" key="5">
    <source>
        <dbReference type="Google" id="ProtNLM"/>
    </source>
</evidence>
<feature type="repeat" description="TPR" evidence="1">
    <location>
        <begin position="124"/>
        <end position="157"/>
    </location>
</feature>
<gene>
    <name evidence="3" type="ORF">GCM10017161_30500</name>
</gene>
<evidence type="ECO:0000313" key="3">
    <source>
        <dbReference type="EMBL" id="GHF99863.1"/>
    </source>
</evidence>
<feature type="signal peptide" evidence="2">
    <location>
        <begin position="1"/>
        <end position="20"/>
    </location>
</feature>
<dbReference type="InterPro" id="IPR014266">
    <property type="entry name" value="PEP-CTERM_TPR_PrsT"/>
</dbReference>
<evidence type="ECO:0000256" key="1">
    <source>
        <dbReference type="PROSITE-ProRule" id="PRU00339"/>
    </source>
</evidence>
<dbReference type="Pfam" id="PF13432">
    <property type="entry name" value="TPR_16"/>
    <property type="match status" value="2"/>
</dbReference>
<reference evidence="3" key="1">
    <citation type="journal article" date="2014" name="Int. J. Syst. Evol. Microbiol.">
        <title>Complete genome sequence of Corynebacterium casei LMG S-19264T (=DSM 44701T), isolated from a smear-ripened cheese.</title>
        <authorList>
            <consortium name="US DOE Joint Genome Institute (JGI-PGF)"/>
            <person name="Walter F."/>
            <person name="Albersmeier A."/>
            <person name="Kalinowski J."/>
            <person name="Ruckert C."/>
        </authorList>
    </citation>
    <scope>NUCLEOTIDE SEQUENCE</scope>
    <source>
        <strain evidence="3">KCTC 42731</strain>
    </source>
</reference>
<dbReference type="RefSeq" id="WP_189772331.1">
    <property type="nucleotide sequence ID" value="NZ_BNCK01000007.1"/>
</dbReference>
<accession>A0A919ENJ7</accession>
<dbReference type="InterPro" id="IPR019734">
    <property type="entry name" value="TPR_rpt"/>
</dbReference>
<reference evidence="3" key="2">
    <citation type="submission" date="2020-09" db="EMBL/GenBank/DDBJ databases">
        <authorList>
            <person name="Sun Q."/>
            <person name="Kim S."/>
        </authorList>
    </citation>
    <scope>NUCLEOTIDE SEQUENCE</scope>
    <source>
        <strain evidence="3">KCTC 42731</strain>
    </source>
</reference>
<organism evidence="3 4">
    <name type="scientific">Thalassotalea marina</name>
    <dbReference type="NCBI Taxonomy" id="1673741"/>
    <lineage>
        <taxon>Bacteria</taxon>
        <taxon>Pseudomonadati</taxon>
        <taxon>Pseudomonadota</taxon>
        <taxon>Gammaproteobacteria</taxon>
        <taxon>Alteromonadales</taxon>
        <taxon>Colwelliaceae</taxon>
        <taxon>Thalassotalea</taxon>
    </lineage>
</organism>
<name>A0A919ENJ7_9GAMM</name>
<dbReference type="SMART" id="SM00028">
    <property type="entry name" value="TPR"/>
    <property type="match status" value="12"/>
</dbReference>
<dbReference type="Gene3D" id="1.25.40.10">
    <property type="entry name" value="Tetratricopeptide repeat domain"/>
    <property type="match status" value="3"/>
</dbReference>
<dbReference type="Pfam" id="PF13181">
    <property type="entry name" value="TPR_8"/>
    <property type="match status" value="1"/>
</dbReference>
<keyword evidence="2" id="KW-0732">Signal</keyword>
<dbReference type="Pfam" id="PF14559">
    <property type="entry name" value="TPR_19"/>
    <property type="match status" value="2"/>
</dbReference>
<keyword evidence="4" id="KW-1185">Reference proteome</keyword>
<keyword evidence="1" id="KW-0802">TPR repeat</keyword>
<dbReference type="PANTHER" id="PTHR12558:SF13">
    <property type="entry name" value="CELL DIVISION CYCLE PROTEIN 27 HOMOLOG"/>
    <property type="match status" value="1"/>
</dbReference>
<protein>
    <recommendedName>
        <fullName evidence="5">PEP-CTERM system TPR-repeat protein PrsT</fullName>
    </recommendedName>
</protein>
<feature type="chain" id="PRO_5037390934" description="PEP-CTERM system TPR-repeat protein PrsT" evidence="2">
    <location>
        <begin position="21"/>
        <end position="916"/>
    </location>
</feature>
<evidence type="ECO:0000313" key="4">
    <source>
        <dbReference type="Proteomes" id="UP000623842"/>
    </source>
</evidence>